<evidence type="ECO:0000313" key="1">
    <source>
        <dbReference type="EMBL" id="CAD9653906.1"/>
    </source>
</evidence>
<organism evidence="1">
    <name type="scientific">Lessardia elongata</name>
    <dbReference type="NCBI Taxonomy" id="210733"/>
    <lineage>
        <taxon>Eukaryota</taxon>
        <taxon>Sar</taxon>
        <taxon>Alveolata</taxon>
        <taxon>Dinophyceae</taxon>
        <taxon>Peridiniales</taxon>
        <taxon>Podolampadaceae</taxon>
        <taxon>Lessardia</taxon>
    </lineage>
</organism>
<gene>
    <name evidence="1" type="ORF">LELO1147_LOCUS366</name>
</gene>
<name>A0A7S2QWC0_9DINO</name>
<protein>
    <submittedName>
        <fullName evidence="1">Uncharacterized protein</fullName>
    </submittedName>
</protein>
<dbReference type="EMBL" id="HBHF01002120">
    <property type="protein sequence ID" value="CAD9653906.1"/>
    <property type="molecule type" value="Transcribed_RNA"/>
</dbReference>
<reference evidence="1" key="1">
    <citation type="submission" date="2021-01" db="EMBL/GenBank/DDBJ databases">
        <authorList>
            <person name="Corre E."/>
            <person name="Pelletier E."/>
            <person name="Niang G."/>
            <person name="Scheremetjew M."/>
            <person name="Finn R."/>
            <person name="Kale V."/>
            <person name="Holt S."/>
            <person name="Cochrane G."/>
            <person name="Meng A."/>
            <person name="Brown T."/>
            <person name="Cohen L."/>
        </authorList>
    </citation>
    <scope>NUCLEOTIDE SEQUENCE</scope>
    <source>
        <strain evidence="1">SPMC 104</strain>
    </source>
</reference>
<accession>A0A7S2QWC0</accession>
<proteinExistence type="predicted"/>
<sequence>MLQPSRAHCCNDDKESNAPSSKFLQPVIRSWLGQICHTKDLSFQCHFMIQYEESCERYGKTDTPCKLWSRTHFSSSCAQLFGNISCVQRCSHMPSLGLRPG</sequence>
<dbReference type="AlphaFoldDB" id="A0A7S2QWC0"/>